<dbReference type="AlphaFoldDB" id="A4GIE6"/>
<dbReference type="GO" id="GO:0032259">
    <property type="term" value="P:methylation"/>
    <property type="evidence" value="ECO:0007669"/>
    <property type="project" value="UniProtKB-KW"/>
</dbReference>
<dbReference type="GO" id="GO:0008168">
    <property type="term" value="F:methyltransferase activity"/>
    <property type="evidence" value="ECO:0007669"/>
    <property type="project" value="UniProtKB-KW"/>
</dbReference>
<gene>
    <name evidence="2" type="ORF">ALOHA_HF1019P19.19c</name>
</gene>
<name>A4GIE6_9BACT</name>
<accession>A4GIE6</accession>
<dbReference type="InterPro" id="IPR029063">
    <property type="entry name" value="SAM-dependent_MTases_sf"/>
</dbReference>
<sequence length="197" mass="22274">MTDPTPPSPFILEQIDSWLAARPENVAKEPVELVDLACGKGRHITAVCKRGYEANFRITAVDANRQILEKLTAGLEVRKEITAVFLDLERKGLVLAEALDNRLFDLVLVTNYLHRPVLGQIFALVRPGGMLLYETFGQGNEIFGRPSNPDFLLREGELASALPDKFTIRHQFFGQRRNIYSDRPPAIIYQFAAQRHE</sequence>
<organism evidence="2">
    <name type="scientific">uncultured marine bacterium HF10_19P19</name>
    <dbReference type="NCBI Taxonomy" id="413067"/>
    <lineage>
        <taxon>Bacteria</taxon>
        <taxon>environmental samples</taxon>
    </lineage>
</organism>
<dbReference type="Pfam" id="PF13649">
    <property type="entry name" value="Methyltransf_25"/>
    <property type="match status" value="1"/>
</dbReference>
<dbReference type="SUPFAM" id="SSF53335">
    <property type="entry name" value="S-adenosyl-L-methionine-dependent methyltransferases"/>
    <property type="match status" value="1"/>
</dbReference>
<dbReference type="Gene3D" id="3.40.50.150">
    <property type="entry name" value="Vaccinia Virus protein VP39"/>
    <property type="match status" value="1"/>
</dbReference>
<evidence type="ECO:0000313" key="2">
    <source>
        <dbReference type="EMBL" id="ABL60956.1"/>
    </source>
</evidence>
<keyword evidence="2" id="KW-0489">Methyltransferase</keyword>
<evidence type="ECO:0000259" key="1">
    <source>
        <dbReference type="Pfam" id="PF13649"/>
    </source>
</evidence>
<dbReference type="EMBL" id="EF100190">
    <property type="protein sequence ID" value="ABL60956.1"/>
    <property type="molecule type" value="Genomic_DNA"/>
</dbReference>
<keyword evidence="2" id="KW-0808">Transferase</keyword>
<feature type="domain" description="Methyltransferase" evidence="1">
    <location>
        <begin position="34"/>
        <end position="129"/>
    </location>
</feature>
<proteinExistence type="predicted"/>
<reference evidence="2" key="1">
    <citation type="journal article" date="2007" name="Environ. Microbiol.">
        <title>Proteorhodopsin photosystem gene clusters exhibit co-evolutionary trends and shared ancestry among diverse marine microbial phyla.</title>
        <authorList>
            <person name="McCarren J."/>
            <person name="Delong E.F."/>
        </authorList>
    </citation>
    <scope>NUCLEOTIDE SEQUENCE</scope>
</reference>
<dbReference type="InterPro" id="IPR041698">
    <property type="entry name" value="Methyltransf_25"/>
</dbReference>
<protein>
    <submittedName>
        <fullName evidence="2">Methyltransferase type 12</fullName>
    </submittedName>
</protein>
<reference evidence="2" key="2">
    <citation type="journal article" date="2007" name="Proc. Natl. Acad. Sci. U.S.A.">
        <title>Proteorhodopsin photosystem gene expression enables photophosphorylation in a heterologous host.</title>
        <authorList>
            <person name="Martinez A."/>
            <person name="Bradley A.S."/>
            <person name="Waldbauer J.R."/>
            <person name="Summons R.E."/>
            <person name="Delong E.F."/>
        </authorList>
    </citation>
    <scope>NUCLEOTIDE SEQUENCE</scope>
</reference>